<sequence length="81" mass="9102">MHPPSQLRAETSNTSFVAHDYSSREAKIYGPFPLQFERTCVEEVSITDKKGKEGKGKKNLSEELKEKLESVLVGPSHEVQL</sequence>
<dbReference type="Proteomes" id="UP000276834">
    <property type="component" value="Unassembled WGS sequence"/>
</dbReference>
<evidence type="ECO:0000313" key="2">
    <source>
        <dbReference type="Proteomes" id="UP000276834"/>
    </source>
</evidence>
<protein>
    <submittedName>
        <fullName evidence="1">Uncharacterized protein</fullName>
    </submittedName>
</protein>
<dbReference type="EMBL" id="QUSF01000003">
    <property type="protein sequence ID" value="RLW11566.1"/>
    <property type="molecule type" value="Genomic_DNA"/>
</dbReference>
<accession>A0A3L8SZG9</accession>
<reference evidence="1 2" key="1">
    <citation type="journal article" date="2018" name="Proc. R. Soc. B">
        <title>A non-coding region near Follistatin controls head colour polymorphism in the Gouldian finch.</title>
        <authorList>
            <person name="Toomey M.B."/>
            <person name="Marques C.I."/>
            <person name="Andrade P."/>
            <person name="Araujo P.M."/>
            <person name="Sabatino S."/>
            <person name="Gazda M.A."/>
            <person name="Afonso S."/>
            <person name="Lopes R.J."/>
            <person name="Corbo J.C."/>
            <person name="Carneiro M."/>
        </authorList>
    </citation>
    <scope>NUCLEOTIDE SEQUENCE [LARGE SCALE GENOMIC DNA]</scope>
    <source>
        <strain evidence="1">Red01</strain>
        <tissue evidence="1">Muscle</tissue>
    </source>
</reference>
<name>A0A3L8SZG9_CHLGU</name>
<proteinExistence type="predicted"/>
<evidence type="ECO:0000313" key="1">
    <source>
        <dbReference type="EMBL" id="RLW11566.1"/>
    </source>
</evidence>
<keyword evidence="2" id="KW-1185">Reference proteome</keyword>
<gene>
    <name evidence="1" type="ORF">DV515_00001363</name>
</gene>
<organism evidence="1 2">
    <name type="scientific">Chloebia gouldiae</name>
    <name type="common">Gouldian finch</name>
    <name type="synonym">Erythrura gouldiae</name>
    <dbReference type="NCBI Taxonomy" id="44316"/>
    <lineage>
        <taxon>Eukaryota</taxon>
        <taxon>Metazoa</taxon>
        <taxon>Chordata</taxon>
        <taxon>Craniata</taxon>
        <taxon>Vertebrata</taxon>
        <taxon>Euteleostomi</taxon>
        <taxon>Archelosauria</taxon>
        <taxon>Archosauria</taxon>
        <taxon>Dinosauria</taxon>
        <taxon>Saurischia</taxon>
        <taxon>Theropoda</taxon>
        <taxon>Coelurosauria</taxon>
        <taxon>Aves</taxon>
        <taxon>Neognathae</taxon>
        <taxon>Neoaves</taxon>
        <taxon>Telluraves</taxon>
        <taxon>Australaves</taxon>
        <taxon>Passeriformes</taxon>
        <taxon>Passeroidea</taxon>
        <taxon>Passeridae</taxon>
        <taxon>Chloebia</taxon>
    </lineage>
</organism>
<comment type="caution">
    <text evidence="1">The sequence shown here is derived from an EMBL/GenBank/DDBJ whole genome shotgun (WGS) entry which is preliminary data.</text>
</comment>
<dbReference type="AlphaFoldDB" id="A0A3L8SZG9"/>